<sequence>MVFVNTVASEAAADSLAVFFIAPATKKCSTSNTPAMMDRFFSAAAFGSSKPAYLIRSRISVHCRRSMRRSHSIAIAFGTIPIRSRTAFLAVITLATGVAVA</sequence>
<proteinExistence type="predicted"/>
<dbReference type="EMBL" id="KR029603">
    <property type="protein sequence ID" value="AKH48338.1"/>
    <property type="molecule type" value="Genomic_DNA"/>
</dbReference>
<protein>
    <submittedName>
        <fullName evidence="1">Hypothetical conserved protein</fullName>
    </submittedName>
</protein>
<reference evidence="1" key="2">
    <citation type="submission" date="2015-03" db="EMBL/GenBank/DDBJ databases">
        <authorList>
            <person name="Chow C.-E.T."/>
            <person name="Winget D.M."/>
            <person name="White R.A.III."/>
            <person name="Hallam S.J."/>
            <person name="Suttle C.A."/>
        </authorList>
    </citation>
    <scope>NUCLEOTIDE SEQUENCE</scope>
    <source>
        <strain evidence="1">Oxic1_8</strain>
    </source>
</reference>
<evidence type="ECO:0000313" key="1">
    <source>
        <dbReference type="EMBL" id="AKH48338.1"/>
    </source>
</evidence>
<organism evidence="1">
    <name type="scientific">uncultured marine virus</name>
    <dbReference type="NCBI Taxonomy" id="186617"/>
    <lineage>
        <taxon>Viruses</taxon>
        <taxon>environmental samples</taxon>
    </lineage>
</organism>
<accession>A0A0F7L9R8</accession>
<name>A0A0F7L9R8_9VIRU</name>
<reference evidence="1" key="1">
    <citation type="journal article" date="2015" name="Front. Microbiol.">
        <title>Combining genomic sequencing methods to explore viral diversity and reveal potential virus-host interactions.</title>
        <authorList>
            <person name="Chow C.E."/>
            <person name="Winget D.M."/>
            <person name="White R.A.III."/>
            <person name="Hallam S.J."/>
            <person name="Suttle C.A."/>
        </authorList>
    </citation>
    <scope>NUCLEOTIDE SEQUENCE</scope>
    <source>
        <strain evidence="1">Oxic1_8</strain>
    </source>
</reference>